<dbReference type="RefSeq" id="WP_176752682.1">
    <property type="nucleotide sequence ID" value="NZ_FNCW01000003.1"/>
</dbReference>
<feature type="transmembrane region" description="Helical" evidence="2">
    <location>
        <begin position="6"/>
        <end position="22"/>
    </location>
</feature>
<accession>A0A1G7VER5</accession>
<keyword evidence="4" id="KW-1185">Reference proteome</keyword>
<feature type="coiled-coil region" evidence="1">
    <location>
        <begin position="21"/>
        <end position="48"/>
    </location>
</feature>
<name>A0A1G7VER5_9FLAO</name>
<evidence type="ECO:0000313" key="4">
    <source>
        <dbReference type="Proteomes" id="UP000199296"/>
    </source>
</evidence>
<keyword evidence="2" id="KW-0472">Membrane</keyword>
<organism evidence="3 4">
    <name type="scientific">Psychroflexus sediminis</name>
    <dbReference type="NCBI Taxonomy" id="470826"/>
    <lineage>
        <taxon>Bacteria</taxon>
        <taxon>Pseudomonadati</taxon>
        <taxon>Bacteroidota</taxon>
        <taxon>Flavobacteriia</taxon>
        <taxon>Flavobacteriales</taxon>
        <taxon>Flavobacteriaceae</taxon>
        <taxon>Psychroflexus</taxon>
    </lineage>
</organism>
<reference evidence="3 4" key="1">
    <citation type="submission" date="2016-10" db="EMBL/GenBank/DDBJ databases">
        <authorList>
            <person name="de Groot N.N."/>
        </authorList>
    </citation>
    <scope>NUCLEOTIDE SEQUENCE [LARGE SCALE GENOMIC DNA]</scope>
    <source>
        <strain evidence="3 4">DSM 19803</strain>
    </source>
</reference>
<dbReference type="STRING" id="470826.SAMN04488027_103258"/>
<sequence>MAKTIYLYLFVLSALLAVFLYYNSKRIIDDQEETIRELQNEIELLESKK</sequence>
<dbReference type="Proteomes" id="UP000199296">
    <property type="component" value="Unassembled WGS sequence"/>
</dbReference>
<keyword evidence="2" id="KW-1133">Transmembrane helix</keyword>
<keyword evidence="2" id="KW-0812">Transmembrane</keyword>
<gene>
    <name evidence="3" type="ORF">SAMN04488027_103258</name>
</gene>
<evidence type="ECO:0000313" key="3">
    <source>
        <dbReference type="EMBL" id="SDG58061.1"/>
    </source>
</evidence>
<protein>
    <submittedName>
        <fullName evidence="3">Uncharacterized protein</fullName>
    </submittedName>
</protein>
<evidence type="ECO:0000256" key="1">
    <source>
        <dbReference type="SAM" id="Coils"/>
    </source>
</evidence>
<dbReference type="AlphaFoldDB" id="A0A1G7VER5"/>
<evidence type="ECO:0000256" key="2">
    <source>
        <dbReference type="SAM" id="Phobius"/>
    </source>
</evidence>
<keyword evidence="1" id="KW-0175">Coiled coil</keyword>
<proteinExistence type="predicted"/>
<dbReference type="EMBL" id="FNCW01000003">
    <property type="protein sequence ID" value="SDG58061.1"/>
    <property type="molecule type" value="Genomic_DNA"/>
</dbReference>